<reference evidence="2 3" key="1">
    <citation type="submission" date="2021-01" db="EMBL/GenBank/DDBJ databases">
        <title>Whole genome shotgun sequence of Plantactinospora mayteni NBRC 109088.</title>
        <authorList>
            <person name="Komaki H."/>
            <person name="Tamura T."/>
        </authorList>
    </citation>
    <scope>NUCLEOTIDE SEQUENCE [LARGE SCALE GENOMIC DNA]</scope>
    <source>
        <strain evidence="2 3">NBRC 109088</strain>
    </source>
</reference>
<sequence length="104" mass="11311">MPTDTPAWLATSRMLTAGPGTTDLLPAAPIVGLKRVKVIRRFRATVRPTAVPAPARRPRATDSNSPVHRTGCTSPLRCRAVPRWLGPTTHCRASNAWHIKILGE</sequence>
<evidence type="ECO:0000313" key="2">
    <source>
        <dbReference type="EMBL" id="GIG99765.1"/>
    </source>
</evidence>
<dbReference type="EMBL" id="BONX01000047">
    <property type="protein sequence ID" value="GIG99765.1"/>
    <property type="molecule type" value="Genomic_DNA"/>
</dbReference>
<feature type="compositionally biased region" description="Polar residues" evidence="1">
    <location>
        <begin position="62"/>
        <end position="72"/>
    </location>
</feature>
<gene>
    <name evidence="2" type="ORF">Pma05_63380</name>
</gene>
<comment type="caution">
    <text evidence="2">The sequence shown here is derived from an EMBL/GenBank/DDBJ whole genome shotgun (WGS) entry which is preliminary data.</text>
</comment>
<keyword evidence="3" id="KW-1185">Reference proteome</keyword>
<organism evidence="2 3">
    <name type="scientific">Plantactinospora mayteni</name>
    <dbReference type="NCBI Taxonomy" id="566021"/>
    <lineage>
        <taxon>Bacteria</taxon>
        <taxon>Bacillati</taxon>
        <taxon>Actinomycetota</taxon>
        <taxon>Actinomycetes</taxon>
        <taxon>Micromonosporales</taxon>
        <taxon>Micromonosporaceae</taxon>
        <taxon>Plantactinospora</taxon>
    </lineage>
</organism>
<proteinExistence type="predicted"/>
<feature type="region of interest" description="Disordered" evidence="1">
    <location>
        <begin position="49"/>
        <end position="72"/>
    </location>
</feature>
<accession>A0ABQ4EYP2</accession>
<evidence type="ECO:0000256" key="1">
    <source>
        <dbReference type="SAM" id="MobiDB-lite"/>
    </source>
</evidence>
<protein>
    <submittedName>
        <fullName evidence="2">Uncharacterized protein</fullName>
    </submittedName>
</protein>
<dbReference type="Proteomes" id="UP000621500">
    <property type="component" value="Unassembled WGS sequence"/>
</dbReference>
<name>A0ABQ4EYP2_9ACTN</name>
<evidence type="ECO:0000313" key="3">
    <source>
        <dbReference type="Proteomes" id="UP000621500"/>
    </source>
</evidence>